<keyword evidence="1" id="KW-0472">Membrane</keyword>
<dbReference type="AlphaFoldDB" id="A0A8T0I4Z7"/>
<evidence type="ECO:0000313" key="3">
    <source>
        <dbReference type="Proteomes" id="UP000822688"/>
    </source>
</evidence>
<evidence type="ECO:0000256" key="1">
    <source>
        <dbReference type="SAM" id="Phobius"/>
    </source>
</evidence>
<reference evidence="2" key="1">
    <citation type="submission" date="2020-06" db="EMBL/GenBank/DDBJ databases">
        <title>WGS assembly of Ceratodon purpureus strain R40.</title>
        <authorList>
            <person name="Carey S.B."/>
            <person name="Jenkins J."/>
            <person name="Shu S."/>
            <person name="Lovell J.T."/>
            <person name="Sreedasyam A."/>
            <person name="Maumus F."/>
            <person name="Tiley G.P."/>
            <person name="Fernandez-Pozo N."/>
            <person name="Barry K."/>
            <person name="Chen C."/>
            <person name="Wang M."/>
            <person name="Lipzen A."/>
            <person name="Daum C."/>
            <person name="Saski C.A."/>
            <person name="Payton A.C."/>
            <person name="Mcbreen J.C."/>
            <person name="Conrad R.E."/>
            <person name="Kollar L.M."/>
            <person name="Olsson S."/>
            <person name="Huttunen S."/>
            <person name="Landis J.B."/>
            <person name="Wickett N.J."/>
            <person name="Johnson M.G."/>
            <person name="Rensing S.A."/>
            <person name="Grimwood J."/>
            <person name="Schmutz J."/>
            <person name="Mcdaniel S.F."/>
        </authorList>
    </citation>
    <scope>NUCLEOTIDE SEQUENCE</scope>
    <source>
        <strain evidence="2">R40</strain>
    </source>
</reference>
<keyword evidence="3" id="KW-1185">Reference proteome</keyword>
<evidence type="ECO:0000313" key="2">
    <source>
        <dbReference type="EMBL" id="KAG0578660.1"/>
    </source>
</evidence>
<organism evidence="2 3">
    <name type="scientific">Ceratodon purpureus</name>
    <name type="common">Fire moss</name>
    <name type="synonym">Dicranum purpureum</name>
    <dbReference type="NCBI Taxonomy" id="3225"/>
    <lineage>
        <taxon>Eukaryota</taxon>
        <taxon>Viridiplantae</taxon>
        <taxon>Streptophyta</taxon>
        <taxon>Embryophyta</taxon>
        <taxon>Bryophyta</taxon>
        <taxon>Bryophytina</taxon>
        <taxon>Bryopsida</taxon>
        <taxon>Dicranidae</taxon>
        <taxon>Pseudoditrichales</taxon>
        <taxon>Ditrichaceae</taxon>
        <taxon>Ceratodon</taxon>
    </lineage>
</organism>
<proteinExistence type="predicted"/>
<keyword evidence="1" id="KW-1133">Transmembrane helix</keyword>
<sequence>MNVRHALSSLYFVGTLVWMLAHHLHRKSGVPTKPIQVVVHCDKQMVPSSNWCSL</sequence>
<gene>
    <name evidence="2" type="ORF">KC19_4G039900</name>
</gene>
<feature type="transmembrane region" description="Helical" evidence="1">
    <location>
        <begin position="6"/>
        <end position="24"/>
    </location>
</feature>
<keyword evidence="1" id="KW-0812">Transmembrane</keyword>
<protein>
    <submittedName>
        <fullName evidence="2">Uncharacterized protein</fullName>
    </submittedName>
</protein>
<comment type="caution">
    <text evidence="2">The sequence shown here is derived from an EMBL/GenBank/DDBJ whole genome shotgun (WGS) entry which is preliminary data.</text>
</comment>
<name>A0A8T0I4Z7_CERPU</name>
<accession>A0A8T0I4Z7</accession>
<dbReference type="Proteomes" id="UP000822688">
    <property type="component" value="Chromosome 4"/>
</dbReference>
<dbReference type="EMBL" id="CM026424">
    <property type="protein sequence ID" value="KAG0578660.1"/>
    <property type="molecule type" value="Genomic_DNA"/>
</dbReference>